<evidence type="ECO:0000313" key="2">
    <source>
        <dbReference type="EMBL" id="AEM87087.1"/>
    </source>
</evidence>
<dbReference type="eggNOG" id="ENOG5031SEP">
    <property type="taxonomic scope" value="Bacteria"/>
</dbReference>
<reference evidence="2" key="1">
    <citation type="submission" date="2011-08" db="EMBL/GenBank/DDBJ databases">
        <title>Complete sequence of chromosome of Streptomyces violaceusniger Tu 4113.</title>
        <authorList>
            <consortium name="US DOE Joint Genome Institute"/>
            <person name="Lucas S."/>
            <person name="Han J."/>
            <person name="Lapidus A."/>
            <person name="Cheng J.-F."/>
            <person name="Goodwin L."/>
            <person name="Pitluck S."/>
            <person name="Peters L."/>
            <person name="Ivanova N."/>
            <person name="Daligault H."/>
            <person name="Detter J.C."/>
            <person name="Han C."/>
            <person name="Tapia R."/>
            <person name="Land M."/>
            <person name="Hauser L."/>
            <person name="Kyrpides N."/>
            <person name="Ivanova N."/>
            <person name="Pagani I."/>
            <person name="Hagen A."/>
            <person name="Katz L."/>
            <person name="Fiedler H.-P."/>
            <person name="Keasling J."/>
            <person name="Fortman J."/>
            <person name="Woyke T."/>
        </authorList>
    </citation>
    <scope>NUCLEOTIDE SEQUENCE [LARGE SCALE GENOMIC DNA]</scope>
    <source>
        <strain evidence="2">Tu 4113</strain>
    </source>
</reference>
<name>G2P7C7_STRV4</name>
<accession>G2P7C7</accession>
<dbReference type="RefSeq" id="WP_014060557.1">
    <property type="nucleotide sequence ID" value="NC_015957.1"/>
</dbReference>
<dbReference type="EMBL" id="CP002994">
    <property type="protein sequence ID" value="AEM87087.1"/>
    <property type="molecule type" value="Genomic_DNA"/>
</dbReference>
<dbReference type="HOGENOM" id="CLU_2792405_0_0_11"/>
<feature type="region of interest" description="Disordered" evidence="1">
    <location>
        <begin position="46"/>
        <end position="70"/>
    </location>
</feature>
<dbReference type="KEGG" id="svl:Strvi_7752"/>
<proteinExistence type="predicted"/>
<dbReference type="Proteomes" id="UP000008703">
    <property type="component" value="Chromosome"/>
</dbReference>
<sequence length="70" mass="7667">MSRVRFIGPEPVTVPELGDRLVQPDEVIEVPDARHEGYVCQPTNWESVEEPGAKAAAAKKTAAKPPQKED</sequence>
<dbReference type="AlphaFoldDB" id="G2P7C7"/>
<protein>
    <submittedName>
        <fullName evidence="2">Uncharacterized protein</fullName>
    </submittedName>
</protein>
<organism evidence="2 3">
    <name type="scientific">Streptomyces violaceusniger (strain Tu 4113)</name>
    <dbReference type="NCBI Taxonomy" id="653045"/>
    <lineage>
        <taxon>Bacteria</taxon>
        <taxon>Bacillati</taxon>
        <taxon>Actinomycetota</taxon>
        <taxon>Actinomycetes</taxon>
        <taxon>Kitasatosporales</taxon>
        <taxon>Streptomycetaceae</taxon>
        <taxon>Streptomyces</taxon>
        <taxon>Streptomyces violaceusniger group</taxon>
    </lineage>
</organism>
<keyword evidence="3" id="KW-1185">Reference proteome</keyword>
<gene>
    <name evidence="2" type="ORF">Strvi_7752</name>
</gene>
<evidence type="ECO:0000313" key="3">
    <source>
        <dbReference type="Proteomes" id="UP000008703"/>
    </source>
</evidence>
<feature type="compositionally biased region" description="Low complexity" evidence="1">
    <location>
        <begin position="53"/>
        <end position="64"/>
    </location>
</feature>
<evidence type="ECO:0000256" key="1">
    <source>
        <dbReference type="SAM" id="MobiDB-lite"/>
    </source>
</evidence>